<name>A0A2S3ZDA3_9MICO</name>
<sequence length="401" mass="41851">MSTRSEHRVVVIGAGYAGILAANRVQASLTAAEGRRVRVAVVNPRTDFIERVRLHEVAAGVRMSAAIPLDDMLHDRIEIVLGTVLRIDAPARVLSVATSSGITSEPYDTLVYAVGSTAALGVPGADEFAHLLSNADGAETARLALATGPDSQRIVVVGGGATGVEAAAEFAEQHPTASVTLVSRGAVLAHLPAASRKSVLRSLKKLGVNVMEGSGASRVQADAVELLDGTLLPSDVTVWTASFAVPDLARRSGLDVDPIGRLLVDEELRSLAYPEIFGAGDAVHPPSSVGSHLRMGCAIAMPLGGHAADNVLAVLRGGGLTKLDVGFSAQCISIGRKRAIIQLLTKADRPRAIRITGRAGAMVKEFVCAYLATGSPRRERTRPGSLMLASGPKRMPVDLRN</sequence>
<dbReference type="AlphaFoldDB" id="A0A2S3ZDA3"/>
<gene>
    <name evidence="8" type="ORF">C3B61_12905</name>
</gene>
<dbReference type="PRINTS" id="PR00411">
    <property type="entry name" value="PNDRDTASEI"/>
</dbReference>
<accession>A0A2S3ZDA3</accession>
<dbReference type="InterPro" id="IPR023753">
    <property type="entry name" value="FAD/NAD-binding_dom"/>
</dbReference>
<evidence type="ECO:0000259" key="7">
    <source>
        <dbReference type="Pfam" id="PF07992"/>
    </source>
</evidence>
<evidence type="ECO:0000313" key="8">
    <source>
        <dbReference type="EMBL" id="POH64349.1"/>
    </source>
</evidence>
<dbReference type="InterPro" id="IPR051169">
    <property type="entry name" value="NADH-Q_oxidoreductase"/>
</dbReference>
<dbReference type="InterPro" id="IPR036188">
    <property type="entry name" value="FAD/NAD-bd_sf"/>
</dbReference>
<feature type="domain" description="FAD/NAD(P)-binding" evidence="7">
    <location>
        <begin position="8"/>
        <end position="284"/>
    </location>
</feature>
<feature type="region of interest" description="Disordered" evidence="6">
    <location>
        <begin position="377"/>
        <end position="401"/>
    </location>
</feature>
<dbReference type="RefSeq" id="WP_103461065.1">
    <property type="nucleotide sequence ID" value="NZ_PPXD01000020.1"/>
</dbReference>
<dbReference type="SUPFAM" id="SSF51905">
    <property type="entry name" value="FAD/NAD(P)-binding domain"/>
    <property type="match status" value="1"/>
</dbReference>
<keyword evidence="5" id="KW-0560">Oxidoreductase</keyword>
<evidence type="ECO:0000256" key="5">
    <source>
        <dbReference type="ARBA" id="ARBA00023002"/>
    </source>
</evidence>
<dbReference type="EMBL" id="PPXD01000020">
    <property type="protein sequence ID" value="POH64349.1"/>
    <property type="molecule type" value="Genomic_DNA"/>
</dbReference>
<evidence type="ECO:0000256" key="4">
    <source>
        <dbReference type="ARBA" id="ARBA00022827"/>
    </source>
</evidence>
<protein>
    <recommendedName>
        <fullName evidence="7">FAD/NAD(P)-binding domain-containing protein</fullName>
    </recommendedName>
</protein>
<reference evidence="8 9" key="1">
    <citation type="submission" date="2018-01" db="EMBL/GenBank/DDBJ databases">
        <title>Cryobacterium sp. nov., from glaciers in China.</title>
        <authorList>
            <person name="Liu Q."/>
            <person name="Xin Y.-H."/>
        </authorList>
    </citation>
    <scope>NUCLEOTIDE SEQUENCE [LARGE SCALE GENOMIC DNA]</scope>
    <source>
        <strain evidence="8 9">TMN-42</strain>
    </source>
</reference>
<dbReference type="Pfam" id="PF07992">
    <property type="entry name" value="Pyr_redox_2"/>
    <property type="match status" value="1"/>
</dbReference>
<dbReference type="GO" id="GO:0003955">
    <property type="term" value="F:NAD(P)H dehydrogenase (quinone) activity"/>
    <property type="evidence" value="ECO:0007669"/>
    <property type="project" value="TreeGrafter"/>
</dbReference>
<dbReference type="PRINTS" id="PR00368">
    <property type="entry name" value="FADPNR"/>
</dbReference>
<comment type="caution">
    <text evidence="8">The sequence shown here is derived from an EMBL/GenBank/DDBJ whole genome shotgun (WGS) entry which is preliminary data.</text>
</comment>
<comment type="cofactor">
    <cofactor evidence="1">
        <name>FAD</name>
        <dbReference type="ChEBI" id="CHEBI:57692"/>
    </cofactor>
</comment>
<dbReference type="GO" id="GO:0019646">
    <property type="term" value="P:aerobic electron transport chain"/>
    <property type="evidence" value="ECO:0007669"/>
    <property type="project" value="TreeGrafter"/>
</dbReference>
<evidence type="ECO:0000256" key="6">
    <source>
        <dbReference type="SAM" id="MobiDB-lite"/>
    </source>
</evidence>
<comment type="similarity">
    <text evidence="2">Belongs to the NADH dehydrogenase family.</text>
</comment>
<dbReference type="PANTHER" id="PTHR42913">
    <property type="entry name" value="APOPTOSIS-INDUCING FACTOR 1"/>
    <property type="match status" value="1"/>
</dbReference>
<keyword evidence="4" id="KW-0274">FAD</keyword>
<evidence type="ECO:0000313" key="9">
    <source>
        <dbReference type="Proteomes" id="UP000237340"/>
    </source>
</evidence>
<keyword evidence="3" id="KW-0285">Flavoprotein</keyword>
<organism evidence="8 9">
    <name type="scientific">Cryobacterium zongtaii</name>
    <dbReference type="NCBI Taxonomy" id="1259217"/>
    <lineage>
        <taxon>Bacteria</taxon>
        <taxon>Bacillati</taxon>
        <taxon>Actinomycetota</taxon>
        <taxon>Actinomycetes</taxon>
        <taxon>Micrococcales</taxon>
        <taxon>Microbacteriaceae</taxon>
        <taxon>Cryobacterium</taxon>
    </lineage>
</organism>
<evidence type="ECO:0000256" key="3">
    <source>
        <dbReference type="ARBA" id="ARBA00022630"/>
    </source>
</evidence>
<dbReference type="Proteomes" id="UP000237340">
    <property type="component" value="Unassembled WGS sequence"/>
</dbReference>
<dbReference type="PANTHER" id="PTHR42913:SF3">
    <property type="entry name" value="64 KDA MITOCHONDRIAL NADH DEHYDROGENASE (EUROFUNG)"/>
    <property type="match status" value="1"/>
</dbReference>
<proteinExistence type="inferred from homology"/>
<evidence type="ECO:0000256" key="1">
    <source>
        <dbReference type="ARBA" id="ARBA00001974"/>
    </source>
</evidence>
<evidence type="ECO:0000256" key="2">
    <source>
        <dbReference type="ARBA" id="ARBA00005272"/>
    </source>
</evidence>
<dbReference type="Gene3D" id="3.50.50.100">
    <property type="match status" value="1"/>
</dbReference>
<keyword evidence="9" id="KW-1185">Reference proteome</keyword>